<dbReference type="Proteomes" id="UP000261620">
    <property type="component" value="Unplaced"/>
</dbReference>
<keyword evidence="3" id="KW-1185">Reference proteome</keyword>
<evidence type="ECO:0000259" key="1">
    <source>
        <dbReference type="Pfam" id="PF07654"/>
    </source>
</evidence>
<accession>A0A3Q3X287</accession>
<feature type="domain" description="Immunoglobulin C1-set" evidence="1">
    <location>
        <begin position="4"/>
        <end position="76"/>
    </location>
</feature>
<proteinExistence type="predicted"/>
<reference evidence="2" key="2">
    <citation type="submission" date="2025-09" db="UniProtKB">
        <authorList>
            <consortium name="Ensembl"/>
        </authorList>
    </citation>
    <scope>IDENTIFICATION</scope>
</reference>
<dbReference type="InterPro" id="IPR013783">
    <property type="entry name" value="Ig-like_fold"/>
</dbReference>
<dbReference type="InterPro" id="IPR036179">
    <property type="entry name" value="Ig-like_dom_sf"/>
</dbReference>
<dbReference type="AlphaFoldDB" id="A0A3Q3X287"/>
<evidence type="ECO:0000313" key="3">
    <source>
        <dbReference type="Proteomes" id="UP000261620"/>
    </source>
</evidence>
<dbReference type="Pfam" id="PF07654">
    <property type="entry name" value="C1-set"/>
    <property type="match status" value="1"/>
</dbReference>
<evidence type="ECO:0000313" key="2">
    <source>
        <dbReference type="Ensembl" id="ENSMMOP00000022115.1"/>
    </source>
</evidence>
<organism evidence="2 3">
    <name type="scientific">Mola mola</name>
    <name type="common">Ocean sunfish</name>
    <name type="synonym">Tetraodon mola</name>
    <dbReference type="NCBI Taxonomy" id="94237"/>
    <lineage>
        <taxon>Eukaryota</taxon>
        <taxon>Metazoa</taxon>
        <taxon>Chordata</taxon>
        <taxon>Craniata</taxon>
        <taxon>Vertebrata</taxon>
        <taxon>Euteleostomi</taxon>
        <taxon>Actinopterygii</taxon>
        <taxon>Neopterygii</taxon>
        <taxon>Teleostei</taxon>
        <taxon>Neoteleostei</taxon>
        <taxon>Acanthomorphata</taxon>
        <taxon>Eupercaria</taxon>
        <taxon>Tetraodontiformes</taxon>
        <taxon>Molidae</taxon>
        <taxon>Mola</taxon>
    </lineage>
</organism>
<protein>
    <recommendedName>
        <fullName evidence="1">Immunoglobulin C1-set domain-containing protein</fullName>
    </recommendedName>
</protein>
<dbReference type="SUPFAM" id="SSF48726">
    <property type="entry name" value="Immunoglobulin"/>
    <property type="match status" value="1"/>
</dbReference>
<reference evidence="2" key="1">
    <citation type="submission" date="2025-08" db="UniProtKB">
        <authorList>
            <consortium name="Ensembl"/>
        </authorList>
    </citation>
    <scope>IDENTIFICATION</scope>
</reference>
<dbReference type="Ensembl" id="ENSMMOT00000022480.1">
    <property type="protein sequence ID" value="ENSMMOP00000022115.1"/>
    <property type="gene ID" value="ENSMMOG00000016800.1"/>
</dbReference>
<dbReference type="Gene3D" id="2.60.40.10">
    <property type="entry name" value="Immunoglobulins"/>
    <property type="match status" value="1"/>
</dbReference>
<name>A0A3Q3X287_MOLML</name>
<dbReference type="STRING" id="94237.ENSMMOP00000022115"/>
<sequence>HLQELQNKGQVTITCLLVGSLLNNFSITWKVDRNTSQSLTVHTEPPVSHRNGTQTLRSFLTVLAEDWYAYKQVACEGKSQSKAEVVL</sequence>
<dbReference type="InterPro" id="IPR003597">
    <property type="entry name" value="Ig_C1-set"/>
</dbReference>